<organism evidence="2 3">
    <name type="scientific">Cohnella cellulosilytica</name>
    <dbReference type="NCBI Taxonomy" id="986710"/>
    <lineage>
        <taxon>Bacteria</taxon>
        <taxon>Bacillati</taxon>
        <taxon>Bacillota</taxon>
        <taxon>Bacilli</taxon>
        <taxon>Bacillales</taxon>
        <taxon>Paenibacillaceae</taxon>
        <taxon>Cohnella</taxon>
    </lineage>
</organism>
<accession>A0ABW2FJN7</accession>
<gene>
    <name evidence="2" type="ORF">ACFQMJ_28410</name>
</gene>
<comment type="caution">
    <text evidence="2">The sequence shown here is derived from an EMBL/GenBank/DDBJ whole genome shotgun (WGS) entry which is preliminary data.</text>
</comment>
<proteinExistence type="predicted"/>
<name>A0ABW2FJN7_9BACL</name>
<keyword evidence="3" id="KW-1185">Reference proteome</keyword>
<dbReference type="EMBL" id="JBHTAI010000023">
    <property type="protein sequence ID" value="MFC7152477.1"/>
    <property type="molecule type" value="Genomic_DNA"/>
</dbReference>
<evidence type="ECO:0000313" key="3">
    <source>
        <dbReference type="Proteomes" id="UP001596378"/>
    </source>
</evidence>
<protein>
    <submittedName>
        <fullName evidence="2">Uncharacterized protein</fullName>
    </submittedName>
</protein>
<evidence type="ECO:0000313" key="2">
    <source>
        <dbReference type="EMBL" id="MFC7152477.1"/>
    </source>
</evidence>
<evidence type="ECO:0000256" key="1">
    <source>
        <dbReference type="SAM" id="MobiDB-lite"/>
    </source>
</evidence>
<feature type="compositionally biased region" description="Basic and acidic residues" evidence="1">
    <location>
        <begin position="1"/>
        <end position="18"/>
    </location>
</feature>
<reference evidence="3" key="1">
    <citation type="journal article" date="2019" name="Int. J. Syst. Evol. Microbiol.">
        <title>The Global Catalogue of Microorganisms (GCM) 10K type strain sequencing project: providing services to taxonomists for standard genome sequencing and annotation.</title>
        <authorList>
            <consortium name="The Broad Institute Genomics Platform"/>
            <consortium name="The Broad Institute Genome Sequencing Center for Infectious Disease"/>
            <person name="Wu L."/>
            <person name="Ma J."/>
        </authorList>
    </citation>
    <scope>NUCLEOTIDE SEQUENCE [LARGE SCALE GENOMIC DNA]</scope>
    <source>
        <strain evidence="3">KCTC 12907</strain>
    </source>
</reference>
<sequence>MSEKKKPFSDPRWNDTSKPKVIGYQEISEEDRAKYEKLSREHLKKIGVLKD</sequence>
<feature type="region of interest" description="Disordered" evidence="1">
    <location>
        <begin position="1"/>
        <end position="25"/>
    </location>
</feature>
<dbReference type="Proteomes" id="UP001596378">
    <property type="component" value="Unassembled WGS sequence"/>
</dbReference>
<dbReference type="RefSeq" id="WP_378044102.1">
    <property type="nucleotide sequence ID" value="NZ_JBHMDN010000002.1"/>
</dbReference>